<sequence>MCSRFCMFLCVFLCNRDINEAVPFTIYSRSLILFTTGDAVATMADPRKTLERLNPPITLISDRHQGMVFRSKHFGNRLRTVLTSSGWRTLTCEEV</sequence>
<feature type="signal peptide" evidence="1">
    <location>
        <begin position="1"/>
        <end position="21"/>
    </location>
</feature>
<dbReference type="EMBL" id="GHJT01008135">
    <property type="protein sequence ID" value="MOY42106.1"/>
    <property type="molecule type" value="Transcribed_RNA"/>
</dbReference>
<evidence type="ECO:0000313" key="2">
    <source>
        <dbReference type="EMBL" id="MOY42106.1"/>
    </source>
</evidence>
<protein>
    <submittedName>
        <fullName evidence="2">Putative secreted protein</fullName>
    </submittedName>
</protein>
<name>A0A4D5RZI1_IXOSC</name>
<proteinExistence type="predicted"/>
<organism evidence="2">
    <name type="scientific">Ixodes scapularis</name>
    <name type="common">Black-legged tick</name>
    <name type="synonym">Deer tick</name>
    <dbReference type="NCBI Taxonomy" id="6945"/>
    <lineage>
        <taxon>Eukaryota</taxon>
        <taxon>Metazoa</taxon>
        <taxon>Ecdysozoa</taxon>
        <taxon>Arthropoda</taxon>
        <taxon>Chelicerata</taxon>
        <taxon>Arachnida</taxon>
        <taxon>Acari</taxon>
        <taxon>Parasitiformes</taxon>
        <taxon>Ixodida</taxon>
        <taxon>Ixodoidea</taxon>
        <taxon>Ixodidae</taxon>
        <taxon>Ixodinae</taxon>
        <taxon>Ixodes</taxon>
    </lineage>
</organism>
<accession>A0A4D5RZI1</accession>
<reference evidence="2" key="1">
    <citation type="submission" date="2019-04" db="EMBL/GenBank/DDBJ databases">
        <title>An insight into the mialome of Ixodes scapularis.</title>
        <authorList>
            <person name="Ribeiro J.M."/>
            <person name="Mather T.N."/>
            <person name="Karim S."/>
        </authorList>
    </citation>
    <scope>NUCLEOTIDE SEQUENCE</scope>
</reference>
<feature type="chain" id="PRO_5020037710" evidence="1">
    <location>
        <begin position="22"/>
        <end position="95"/>
    </location>
</feature>
<dbReference type="AlphaFoldDB" id="A0A4D5RZI1"/>
<keyword evidence="1" id="KW-0732">Signal</keyword>
<evidence type="ECO:0000256" key="1">
    <source>
        <dbReference type="SAM" id="SignalP"/>
    </source>
</evidence>